<dbReference type="Pfam" id="PF09684">
    <property type="entry name" value="Tail_P2_I"/>
    <property type="match status" value="1"/>
</dbReference>
<dbReference type="OrthoDB" id="90759at2"/>
<evidence type="ECO:0000313" key="2">
    <source>
        <dbReference type="Proteomes" id="UP000254055"/>
    </source>
</evidence>
<dbReference type="InterPro" id="IPR006521">
    <property type="entry name" value="Tail_protein_I"/>
</dbReference>
<sequence>MAKLTYADIIERDQHYKMLADLGLRFNGIDTVKLMPRLVELVAPEHLELLAESRSILGADGYWLAESDQMRRRLIKGAYELHRYKGTPWAVREIVRRLGFGEVQIIEGMGNKHHNGEITRDGTYSHGHSDRWAHYRIVMNNVITNDQAALLRRTLRAFAPARCILAALDYQASALRHNGRALRDGRFNRGTA</sequence>
<accession>A0A378WGC2</accession>
<dbReference type="RefSeq" id="WP_115133608.1">
    <property type="nucleotide sequence ID" value="NZ_UGRS01000001.1"/>
</dbReference>
<dbReference type="Proteomes" id="UP000254055">
    <property type="component" value="Unassembled WGS sequence"/>
</dbReference>
<dbReference type="EMBL" id="UGRS01000001">
    <property type="protein sequence ID" value="SUA36359.1"/>
    <property type="molecule type" value="Genomic_DNA"/>
</dbReference>
<reference evidence="1 2" key="1">
    <citation type="submission" date="2018-06" db="EMBL/GenBank/DDBJ databases">
        <authorList>
            <consortium name="Pathogen Informatics"/>
            <person name="Doyle S."/>
        </authorList>
    </citation>
    <scope>NUCLEOTIDE SEQUENCE [LARGE SCALE GENOMIC DNA]</scope>
    <source>
        <strain evidence="1 2">NCTC12229</strain>
    </source>
</reference>
<organism evidence="1 2">
    <name type="scientific">Neisseria zoodegmatis</name>
    <dbReference type="NCBI Taxonomy" id="326523"/>
    <lineage>
        <taxon>Bacteria</taxon>
        <taxon>Pseudomonadati</taxon>
        <taxon>Pseudomonadota</taxon>
        <taxon>Betaproteobacteria</taxon>
        <taxon>Neisseriales</taxon>
        <taxon>Neisseriaceae</taxon>
        <taxon>Neisseria</taxon>
    </lineage>
</organism>
<proteinExistence type="predicted"/>
<name>A0A378WGC2_9NEIS</name>
<protein>
    <submittedName>
        <fullName evidence="1">Putative phage tail protein</fullName>
    </submittedName>
</protein>
<gene>
    <name evidence="1" type="ORF">NCTC12229_00774</name>
</gene>
<dbReference type="AlphaFoldDB" id="A0A378WGC2"/>
<evidence type="ECO:0000313" key="1">
    <source>
        <dbReference type="EMBL" id="SUA36359.1"/>
    </source>
</evidence>